<reference evidence="1 2" key="1">
    <citation type="submission" date="2014-04" db="EMBL/GenBank/DDBJ databases">
        <authorList>
            <consortium name="DOE Joint Genome Institute"/>
            <person name="Kuo A."/>
            <person name="Gay G."/>
            <person name="Dore J."/>
            <person name="Kohler A."/>
            <person name="Nagy L.G."/>
            <person name="Floudas D."/>
            <person name="Copeland A."/>
            <person name="Barry K.W."/>
            <person name="Cichocki N."/>
            <person name="Veneault-Fourrey C."/>
            <person name="LaButti K."/>
            <person name="Lindquist E.A."/>
            <person name="Lipzen A."/>
            <person name="Lundell T."/>
            <person name="Morin E."/>
            <person name="Murat C."/>
            <person name="Sun H."/>
            <person name="Tunlid A."/>
            <person name="Henrissat B."/>
            <person name="Grigoriev I.V."/>
            <person name="Hibbett D.S."/>
            <person name="Martin F."/>
            <person name="Nordberg H.P."/>
            <person name="Cantor M.N."/>
            <person name="Hua S.X."/>
        </authorList>
    </citation>
    <scope>NUCLEOTIDE SEQUENCE [LARGE SCALE GENOMIC DNA]</scope>
    <source>
        <strain evidence="2">h7</strain>
    </source>
</reference>
<protein>
    <submittedName>
        <fullName evidence="1">Uncharacterized protein</fullName>
    </submittedName>
</protein>
<sequence>MECCDGANGIPEHWTDTAAQEYGICTHYNAFSVSHIYLSTLKISLFNNRHWIHSE</sequence>
<proteinExistence type="predicted"/>
<dbReference type="EMBL" id="KN831782">
    <property type="protein sequence ID" value="KIM40491.1"/>
    <property type="molecule type" value="Genomic_DNA"/>
</dbReference>
<evidence type="ECO:0000313" key="2">
    <source>
        <dbReference type="Proteomes" id="UP000053424"/>
    </source>
</evidence>
<name>A0A0C3CA61_HEBCY</name>
<evidence type="ECO:0000313" key="1">
    <source>
        <dbReference type="EMBL" id="KIM40491.1"/>
    </source>
</evidence>
<dbReference type="HOGENOM" id="CLU_3032566_0_0_1"/>
<keyword evidence="2" id="KW-1185">Reference proteome</keyword>
<dbReference type="Proteomes" id="UP000053424">
    <property type="component" value="Unassembled WGS sequence"/>
</dbReference>
<organism evidence="1 2">
    <name type="scientific">Hebeloma cylindrosporum</name>
    <dbReference type="NCBI Taxonomy" id="76867"/>
    <lineage>
        <taxon>Eukaryota</taxon>
        <taxon>Fungi</taxon>
        <taxon>Dikarya</taxon>
        <taxon>Basidiomycota</taxon>
        <taxon>Agaricomycotina</taxon>
        <taxon>Agaricomycetes</taxon>
        <taxon>Agaricomycetidae</taxon>
        <taxon>Agaricales</taxon>
        <taxon>Agaricineae</taxon>
        <taxon>Hymenogastraceae</taxon>
        <taxon>Hebeloma</taxon>
    </lineage>
</organism>
<accession>A0A0C3CA61</accession>
<gene>
    <name evidence="1" type="ORF">M413DRAFT_445942</name>
</gene>
<dbReference type="AlphaFoldDB" id="A0A0C3CA61"/>
<reference evidence="2" key="2">
    <citation type="submission" date="2015-01" db="EMBL/GenBank/DDBJ databases">
        <title>Evolutionary Origins and Diversification of the Mycorrhizal Mutualists.</title>
        <authorList>
            <consortium name="DOE Joint Genome Institute"/>
            <consortium name="Mycorrhizal Genomics Consortium"/>
            <person name="Kohler A."/>
            <person name="Kuo A."/>
            <person name="Nagy L.G."/>
            <person name="Floudas D."/>
            <person name="Copeland A."/>
            <person name="Barry K.W."/>
            <person name="Cichocki N."/>
            <person name="Veneault-Fourrey C."/>
            <person name="LaButti K."/>
            <person name="Lindquist E.A."/>
            <person name="Lipzen A."/>
            <person name="Lundell T."/>
            <person name="Morin E."/>
            <person name="Murat C."/>
            <person name="Riley R."/>
            <person name="Ohm R."/>
            <person name="Sun H."/>
            <person name="Tunlid A."/>
            <person name="Henrissat B."/>
            <person name="Grigoriev I.V."/>
            <person name="Hibbett D.S."/>
            <person name="Martin F."/>
        </authorList>
    </citation>
    <scope>NUCLEOTIDE SEQUENCE [LARGE SCALE GENOMIC DNA]</scope>
    <source>
        <strain evidence="2">h7</strain>
    </source>
</reference>